<dbReference type="GO" id="GO:0008017">
    <property type="term" value="F:microtubule binding"/>
    <property type="evidence" value="ECO:0007669"/>
    <property type="project" value="InterPro"/>
</dbReference>
<feature type="compositionally biased region" description="Low complexity" evidence="5">
    <location>
        <begin position="1552"/>
        <end position="1563"/>
    </location>
</feature>
<dbReference type="Gene3D" id="1.20.58.90">
    <property type="match status" value="1"/>
</dbReference>
<feature type="compositionally biased region" description="Low complexity" evidence="5">
    <location>
        <begin position="317"/>
        <end position="334"/>
    </location>
</feature>
<dbReference type="STRING" id="246404.A0A507FIB6"/>
<feature type="compositionally biased region" description="Low complexity" evidence="5">
    <location>
        <begin position="862"/>
        <end position="877"/>
    </location>
</feature>
<keyword evidence="2" id="KW-0963">Cytoplasm</keyword>
<dbReference type="InterPro" id="IPR051756">
    <property type="entry name" value="Centrosomal_MT-associated"/>
</dbReference>
<evidence type="ECO:0000256" key="2">
    <source>
        <dbReference type="ARBA" id="ARBA00022490"/>
    </source>
</evidence>
<name>A0A507FIB6_9FUNG</name>
<evidence type="ECO:0000256" key="4">
    <source>
        <dbReference type="SAM" id="Coils"/>
    </source>
</evidence>
<keyword evidence="8" id="KW-1185">Reference proteome</keyword>
<evidence type="ECO:0000313" key="7">
    <source>
        <dbReference type="EMBL" id="TPX76043.1"/>
    </source>
</evidence>
<dbReference type="PANTHER" id="PTHR19336:SF9">
    <property type="entry name" value="SPINDLE POLE BODY PROTEIN PPC89"/>
    <property type="match status" value="1"/>
</dbReference>
<dbReference type="InterPro" id="IPR024957">
    <property type="entry name" value="Cep57_MT-bd_dom"/>
</dbReference>
<feature type="compositionally biased region" description="Polar residues" evidence="5">
    <location>
        <begin position="878"/>
        <end position="894"/>
    </location>
</feature>
<sequence>MTSPGLLDLSLSDLDRLERELEDDILGLDARSESSVHFADALSFSFGYSDPGIDKEQGAEYSGRLDVSNLGLGSENRGGRYMSNRGSQNPDIVLNQNRFGDSSSAALESATSVDTQGDEHSIQIRVTRPSVAGSGIRGRGDQSDVPTSRWPSNHIRHSSENADAAYFASNNSRVPSSADFANADSVAFNDTNSRFDAQPTLSSNTNLYSNSNFKNINNSRQSPSPPKSHYFQQPVLSSSSNHIPRAQVASQRIHTVARSEFLQTSTKSPTKSVDLQKSAKHLNESTSNVTAVRSGAKVNLLKPTPPPGNFYHSTDTNSSDGSPGNSSSLNPVGGMHLAPSHTGDRSANISTAVLSEDQNSSTERGLFSARDAMPQKEANPEKEPPTTNRVASSIASNSTAVLKSPSVVSSKGVSLATSPVKSASPLGLHVVYGNSSNSWIENVSPPSFLRQSGNANGTRNPSKIGAGDREEQQRNFFNQNSQLGSTLKPRRASEAPKSASYPVWPGSVQAQVDKAGHTLNHAVSMDGGFQKENETGQHRRSFNEKDPAQVKSVYEQREFGNPGPAASSQFGSPLTPSRARTASVSVSRKETGSRVLNTAATTPGRGATDFVMGSFSDRPSLESPVQKTGGSVYTSHQEASKEWRDKFQHPTNHEQSTDSNLLPSSNYLANARDVFHQHGDNGKLNQGGKGRSSSNHSLKDSKTNLSRSQDSFPAGSRENLGYETGVKTTGSLLNSSVTRLEQTNPVVYEHGRMNSTRHLDSDISERFEKLIAEEIAEVERKLESERMRYSVETSDPRTTENPSLSRPPSRAMSGAGLHRTEGTTSSRNLSRSPSRPTLPQPPSRTISFSGLNRSEGVARSQNPSRSPSRPSLLLNPLTSAQSHIPSTEPFQSESRFFERTEVPRSRSASRSPSRPTLSPDYDTRSGSPVKNSGSLGNFSAASALRTNLPPRAQNASLKMNASQSSLKIDERDRFASTGSITKLSQNDLQSHEMVRGRARQRSRSPVSFEGGGIDEMSEPTNFANASPMYSESQASPPLLRMRERRDVSDGERIFQLPQRQSHGDFPSTDPISKPPRPYGIQTSDLLAKMPPQPAAPPSAVSHQSSLTSLGGSGPGATPNLAELANPLVKGSHMNLTEQGPSMIPSVVDKVEAGGKRRLLGHLPEDEGSKAVTHALRTLQEKVSMLEGERERARNLIDTLEHDLNATRQILVNERSRGNSSAPVQQHQQRLEETDTQTSPSSAHSRIPRERVYVFPQEEDMNARSELESELETAKRRAFVLERQLDRFRDLQHLTASERDEALLEMRLLKERIRNGERRLSMIHDVRATSKSRHRSRSNSRSRSRKFSANANHFEDTGEEADKESVDMLDAEKQPPRSTLETSTVNDSFLEKEDIQGVLSEIEFVRRRGKDGVMKIVAAARDTQAQPVSRIRVKGLDGRRRGDSSEPLQQGRPAVQDPKWKRIDPYRSTAPTNIASVNRQTHNRSLSRGRSSSHVQSGAAADTEYARDMPFVVGMSTNKSHSVTANLQSVYALLKSHNPALCSVCTMRKKRAASAARSRSPSHSRSQHEDQAIHHEKIAAAVGTGFEDSGKLKSVLTKLQQDFHRLKLHYHSLVQYYDSVSEDLARSKKPKSEKARLHEIGRELKEIIQRMEAKSDQISILRDILSGNKSEGSFKAGRAEKGAKHPTSGTRSKTPLPSRAPQRNARQSTFAHTMNEQSEHEIYGVEEGTEKGRWVSSQPSVSNRSCSPNRKAASLTLLRSSLKVQQAFGDARK</sequence>
<dbReference type="Pfam" id="PF06657">
    <property type="entry name" value="Cep57_MT_bd"/>
    <property type="match status" value="1"/>
</dbReference>
<feature type="region of interest" description="Disordered" evidence="5">
    <location>
        <begin position="677"/>
        <end position="725"/>
    </location>
</feature>
<reference evidence="7 8" key="1">
    <citation type="journal article" date="2019" name="Sci. Rep.">
        <title>Comparative genomics of chytrid fungi reveal insights into the obligate biotrophic and pathogenic lifestyle of Synchytrium endobioticum.</title>
        <authorList>
            <person name="van de Vossenberg B.T.L.H."/>
            <person name="Warris S."/>
            <person name="Nguyen H.D.T."/>
            <person name="van Gent-Pelzer M.P.E."/>
            <person name="Joly D.L."/>
            <person name="van de Geest H.C."/>
            <person name="Bonants P.J.M."/>
            <person name="Smith D.S."/>
            <person name="Levesque C.A."/>
            <person name="van der Lee T.A.J."/>
        </authorList>
    </citation>
    <scope>NUCLEOTIDE SEQUENCE [LARGE SCALE GENOMIC DNA]</scope>
    <source>
        <strain evidence="7 8">CBS 675.73</strain>
    </source>
</reference>
<comment type="subcellular location">
    <subcellularLocation>
        <location evidence="1">Cytoplasm</location>
        <location evidence="1">Cytoskeleton</location>
        <location evidence="1">Microtubule organizing center</location>
    </subcellularLocation>
</comment>
<keyword evidence="4" id="KW-0175">Coiled coil</keyword>
<feature type="compositionally biased region" description="Low complexity" evidence="5">
    <location>
        <begin position="577"/>
        <end position="586"/>
    </location>
</feature>
<feature type="region of interest" description="Disordered" evidence="5">
    <location>
        <begin position="951"/>
        <end position="972"/>
    </location>
</feature>
<feature type="compositionally biased region" description="Polar residues" evidence="5">
    <location>
        <begin position="1468"/>
        <end position="1479"/>
    </location>
</feature>
<evidence type="ECO:0000256" key="1">
    <source>
        <dbReference type="ARBA" id="ARBA00004267"/>
    </source>
</evidence>
<feature type="compositionally biased region" description="Basic and acidic residues" evidence="5">
    <location>
        <begin position="529"/>
        <end position="558"/>
    </location>
</feature>
<evidence type="ECO:0000256" key="3">
    <source>
        <dbReference type="ARBA" id="ARBA00023212"/>
    </source>
</evidence>
<feature type="region of interest" description="Disordered" evidence="5">
    <location>
        <begin position="1213"/>
        <end position="1251"/>
    </location>
</feature>
<feature type="region of interest" description="Disordered" evidence="5">
    <location>
        <begin position="477"/>
        <end position="504"/>
    </location>
</feature>
<feature type="compositionally biased region" description="Low complexity" evidence="5">
    <location>
        <begin position="200"/>
        <end position="212"/>
    </location>
</feature>
<feature type="region of interest" description="Disordered" evidence="5">
    <location>
        <begin position="1725"/>
        <end position="1749"/>
    </location>
</feature>
<evidence type="ECO:0000313" key="8">
    <source>
        <dbReference type="Proteomes" id="UP000320333"/>
    </source>
</evidence>
<feature type="coiled-coil region" evidence="4">
    <location>
        <begin position="1256"/>
        <end position="1318"/>
    </location>
</feature>
<feature type="compositionally biased region" description="Polar residues" evidence="5">
    <location>
        <begin position="261"/>
        <end position="275"/>
    </location>
</feature>
<feature type="compositionally biased region" description="Low complexity" evidence="5">
    <location>
        <begin position="1097"/>
        <end position="1109"/>
    </location>
</feature>
<feature type="coiled-coil region" evidence="4">
    <location>
        <begin position="1175"/>
        <end position="1209"/>
    </location>
</feature>
<feature type="compositionally biased region" description="Polar residues" evidence="5">
    <location>
        <begin position="385"/>
        <end position="400"/>
    </location>
</feature>
<feature type="compositionally biased region" description="Low complexity" evidence="5">
    <location>
        <begin position="823"/>
        <end position="835"/>
    </location>
</feature>
<dbReference type="PANTHER" id="PTHR19336">
    <property type="entry name" value="UNCHARACTERIZED DUF1167"/>
    <property type="match status" value="1"/>
</dbReference>
<feature type="region of interest" description="Disordered" evidence="5">
    <location>
        <begin position="130"/>
        <end position="155"/>
    </location>
</feature>
<feature type="compositionally biased region" description="Polar residues" evidence="5">
    <location>
        <begin position="1734"/>
        <end position="1747"/>
    </location>
</feature>
<feature type="region of interest" description="Disordered" evidence="5">
    <location>
        <begin position="786"/>
        <end position="935"/>
    </location>
</feature>
<evidence type="ECO:0000259" key="6">
    <source>
        <dbReference type="Pfam" id="PF06657"/>
    </source>
</evidence>
<feature type="compositionally biased region" description="Basic and acidic residues" evidence="5">
    <location>
        <begin position="1362"/>
        <end position="1374"/>
    </location>
</feature>
<dbReference type="GO" id="GO:0005815">
    <property type="term" value="C:microtubule organizing center"/>
    <property type="evidence" value="ECO:0007669"/>
    <property type="project" value="UniProtKB-SubCell"/>
</dbReference>
<feature type="region of interest" description="Disordered" evidence="5">
    <location>
        <begin position="1423"/>
        <end position="1500"/>
    </location>
</feature>
<feature type="region of interest" description="Disordered" evidence="5">
    <location>
        <begin position="1054"/>
        <end position="1121"/>
    </location>
</feature>
<feature type="compositionally biased region" description="Polar residues" evidence="5">
    <location>
        <begin position="213"/>
        <end position="222"/>
    </location>
</feature>
<dbReference type="Proteomes" id="UP000320333">
    <property type="component" value="Unassembled WGS sequence"/>
</dbReference>
<feature type="region of interest" description="Disordered" evidence="5">
    <location>
        <begin position="1321"/>
        <end position="1384"/>
    </location>
</feature>
<feature type="region of interest" description="Disordered" evidence="5">
    <location>
        <begin position="260"/>
        <end position="402"/>
    </location>
</feature>
<feature type="compositionally biased region" description="Basic and acidic residues" evidence="5">
    <location>
        <begin position="1433"/>
        <end position="1443"/>
    </location>
</feature>
<protein>
    <recommendedName>
        <fullName evidence="6">Cep57 centrosome microtubule-binding domain-containing protein</fullName>
    </recommendedName>
</protein>
<feature type="compositionally biased region" description="Polar residues" evidence="5">
    <location>
        <begin position="1217"/>
        <end position="1227"/>
    </location>
</feature>
<feature type="compositionally biased region" description="Basic residues" evidence="5">
    <location>
        <begin position="1329"/>
        <end position="1345"/>
    </location>
</feature>
<feature type="compositionally biased region" description="Polar residues" evidence="5">
    <location>
        <begin position="345"/>
        <end position="363"/>
    </location>
</feature>
<feature type="region of interest" description="Disordered" evidence="5">
    <location>
        <begin position="1552"/>
        <end position="1571"/>
    </location>
</feature>
<feature type="compositionally biased region" description="Polar residues" evidence="5">
    <location>
        <begin position="953"/>
        <end position="966"/>
    </location>
</feature>
<comment type="caution">
    <text evidence="7">The sequence shown here is derived from an EMBL/GenBank/DDBJ whole genome shotgun (WGS) entry which is preliminary data.</text>
</comment>
<dbReference type="EMBL" id="QEAP01000059">
    <property type="protein sequence ID" value="TPX76043.1"/>
    <property type="molecule type" value="Genomic_DNA"/>
</dbReference>
<dbReference type="OrthoDB" id="76453at2759"/>
<feature type="compositionally biased region" description="Polar residues" evidence="5">
    <location>
        <begin position="1018"/>
        <end position="1035"/>
    </location>
</feature>
<evidence type="ECO:0000256" key="5">
    <source>
        <dbReference type="SAM" id="MobiDB-lite"/>
    </source>
</evidence>
<accession>A0A507FIB6</accession>
<feature type="compositionally biased region" description="Polar residues" evidence="5">
    <location>
        <begin position="623"/>
        <end position="637"/>
    </location>
</feature>
<feature type="compositionally biased region" description="Polar residues" evidence="5">
    <location>
        <begin position="1375"/>
        <end position="1384"/>
    </location>
</feature>
<organism evidence="7 8">
    <name type="scientific">Chytriomyces confervae</name>
    <dbReference type="NCBI Taxonomy" id="246404"/>
    <lineage>
        <taxon>Eukaryota</taxon>
        <taxon>Fungi</taxon>
        <taxon>Fungi incertae sedis</taxon>
        <taxon>Chytridiomycota</taxon>
        <taxon>Chytridiomycota incertae sedis</taxon>
        <taxon>Chytridiomycetes</taxon>
        <taxon>Chytridiales</taxon>
        <taxon>Chytriomycetaceae</taxon>
        <taxon>Chytriomyces</taxon>
    </lineage>
</organism>
<feature type="compositionally biased region" description="Basic and acidic residues" evidence="5">
    <location>
        <begin position="786"/>
        <end position="798"/>
    </location>
</feature>
<proteinExistence type="predicted"/>
<feature type="region of interest" description="Disordered" evidence="5">
    <location>
        <begin position="526"/>
        <end position="643"/>
    </location>
</feature>
<feature type="compositionally biased region" description="Polar residues" evidence="5">
    <location>
        <begin position="230"/>
        <end position="247"/>
    </location>
</feature>
<feature type="region of interest" description="Disordered" evidence="5">
    <location>
        <begin position="988"/>
        <end position="1039"/>
    </location>
</feature>
<feature type="compositionally biased region" description="Basic and acidic residues" evidence="5">
    <location>
        <begin position="895"/>
        <end position="904"/>
    </location>
</feature>
<gene>
    <name evidence="7" type="ORF">CcCBS67573_g02681</name>
</gene>
<keyword evidence="3" id="KW-0206">Cytoskeleton</keyword>
<feature type="region of interest" description="Disordered" evidence="5">
    <location>
        <begin position="1670"/>
        <end position="1706"/>
    </location>
</feature>
<feature type="compositionally biased region" description="Low complexity" evidence="5">
    <location>
        <begin position="905"/>
        <end position="919"/>
    </location>
</feature>
<feature type="domain" description="Cep57 centrosome microtubule-binding" evidence="6">
    <location>
        <begin position="1590"/>
        <end position="1662"/>
    </location>
</feature>
<feature type="compositionally biased region" description="Polar residues" evidence="5">
    <location>
        <begin position="924"/>
        <end position="935"/>
    </location>
</feature>
<feature type="compositionally biased region" description="Polar residues" evidence="5">
    <location>
        <begin position="447"/>
        <end position="461"/>
    </location>
</feature>
<feature type="region of interest" description="Disordered" evidence="5">
    <location>
        <begin position="447"/>
        <end position="466"/>
    </location>
</feature>
<feature type="compositionally biased region" description="Polar residues" evidence="5">
    <location>
        <begin position="566"/>
        <end position="575"/>
    </location>
</feature>
<feature type="region of interest" description="Disordered" evidence="5">
    <location>
        <begin position="192"/>
        <end position="247"/>
    </location>
</feature>